<feature type="binding site" evidence="10">
    <location>
        <position position="23"/>
    </location>
    <ligand>
        <name>Ca(2+)</name>
        <dbReference type="ChEBI" id="CHEBI:29108"/>
        <label>1</label>
    </ligand>
</feature>
<keyword evidence="6 10" id="KW-0479">Metal-binding</keyword>
<sequence length="140" mass="15079">MHFHDCFVRGCDASVLIAGAGTEQTAGPNLRLKGYEVIDDAKAKLEAACLGVVSCADILALAAWDFVVLKFAYKGLNTQDLVVLADQVLWSDASTKPFVQRYLGRMAFNVDFGKSMVKMSNIGVKTGVDGEIRSKCSAIN</sequence>
<keyword evidence="7" id="KW-0560">Oxidoreductase</keyword>
<keyword evidence="15" id="KW-1185">Reference proteome</keyword>
<feature type="binding site" evidence="10">
    <location>
        <position position="14"/>
    </location>
    <ligand>
        <name>Ca(2+)</name>
        <dbReference type="ChEBI" id="CHEBI:29108"/>
        <label>1</label>
    </ligand>
</feature>
<evidence type="ECO:0000256" key="4">
    <source>
        <dbReference type="ARBA" id="ARBA00022559"/>
    </source>
</evidence>
<proteinExistence type="inferred from homology"/>
<name>A0A834XCF3_9FABA</name>
<comment type="caution">
    <text evidence="14">The sequence shown here is derived from an EMBL/GenBank/DDBJ whole genome shotgun (WGS) entry which is preliminary data.</text>
</comment>
<dbReference type="GO" id="GO:0006979">
    <property type="term" value="P:response to oxidative stress"/>
    <property type="evidence" value="ECO:0007669"/>
    <property type="project" value="InterPro"/>
</dbReference>
<feature type="domain" description="Plant heme peroxidase family profile" evidence="13">
    <location>
        <begin position="82"/>
        <end position="140"/>
    </location>
</feature>
<keyword evidence="5" id="KW-0349">Heme</keyword>
<accession>A0A834XCF3</accession>
<dbReference type="PROSITE" id="PS50873">
    <property type="entry name" value="PEROXIDASE_4"/>
    <property type="match status" value="2"/>
</dbReference>
<dbReference type="InterPro" id="IPR002016">
    <property type="entry name" value="Haem_peroxidase"/>
</dbReference>
<dbReference type="InterPro" id="IPR010255">
    <property type="entry name" value="Haem_peroxidase_sf"/>
</dbReference>
<feature type="binding site" evidence="10">
    <location>
        <position position="5"/>
    </location>
    <ligand>
        <name>Ca(2+)</name>
        <dbReference type="ChEBI" id="CHEBI:29108"/>
        <label>1</label>
    </ligand>
</feature>
<feature type="active site" description="Proton acceptor" evidence="9">
    <location>
        <position position="4"/>
    </location>
</feature>
<comment type="cofactor">
    <cofactor evidence="10">
        <name>Ca(2+)</name>
        <dbReference type="ChEBI" id="CHEBI:29108"/>
    </cofactor>
    <text evidence="10">Binds 2 calcium ions per subunit.</text>
</comment>
<dbReference type="PANTHER" id="PTHR31235">
    <property type="entry name" value="PEROXIDASE 25-RELATED"/>
    <property type="match status" value="1"/>
</dbReference>
<evidence type="ECO:0000256" key="8">
    <source>
        <dbReference type="ARBA" id="ARBA00023004"/>
    </source>
</evidence>
<dbReference type="GO" id="GO:0020037">
    <property type="term" value="F:heme binding"/>
    <property type="evidence" value="ECO:0007669"/>
    <property type="project" value="InterPro"/>
</dbReference>
<evidence type="ECO:0000256" key="10">
    <source>
        <dbReference type="PIRSR" id="PIRSR600823-3"/>
    </source>
</evidence>
<evidence type="ECO:0000256" key="9">
    <source>
        <dbReference type="PIRSR" id="PIRSR600823-1"/>
    </source>
</evidence>
<dbReference type="Pfam" id="PF00141">
    <property type="entry name" value="peroxidase"/>
    <property type="match status" value="1"/>
</dbReference>
<feature type="disulfide bond" evidence="11">
    <location>
        <begin position="6"/>
        <end position="11"/>
    </location>
</feature>
<dbReference type="AlphaFoldDB" id="A0A834XCF3"/>
<dbReference type="PRINTS" id="PR00461">
    <property type="entry name" value="PLPEROXIDASE"/>
</dbReference>
<keyword evidence="11" id="KW-1015">Disulfide bond</keyword>
<evidence type="ECO:0000256" key="3">
    <source>
        <dbReference type="ARBA" id="ARBA00012313"/>
    </source>
</evidence>
<protein>
    <recommendedName>
        <fullName evidence="3">peroxidase</fullName>
        <ecNumber evidence="3">1.11.1.7</ecNumber>
    </recommendedName>
</protein>
<evidence type="ECO:0000313" key="15">
    <source>
        <dbReference type="Proteomes" id="UP000634136"/>
    </source>
</evidence>
<evidence type="ECO:0000256" key="11">
    <source>
        <dbReference type="PIRSR" id="PIRSR600823-5"/>
    </source>
</evidence>
<comment type="catalytic activity">
    <reaction evidence="1">
        <text>2 a phenolic donor + H2O2 = 2 a phenolic radical donor + 2 H2O</text>
        <dbReference type="Rhea" id="RHEA:56136"/>
        <dbReference type="ChEBI" id="CHEBI:15377"/>
        <dbReference type="ChEBI" id="CHEBI:16240"/>
        <dbReference type="ChEBI" id="CHEBI:139520"/>
        <dbReference type="ChEBI" id="CHEBI:139521"/>
        <dbReference type="EC" id="1.11.1.7"/>
    </reaction>
</comment>
<dbReference type="Gene3D" id="1.10.420.10">
    <property type="entry name" value="Peroxidase, domain 2"/>
    <property type="match status" value="1"/>
</dbReference>
<feature type="binding site" evidence="10">
    <location>
        <position position="10"/>
    </location>
    <ligand>
        <name>Ca(2+)</name>
        <dbReference type="ChEBI" id="CHEBI:29108"/>
        <label>1</label>
    </ligand>
</feature>
<evidence type="ECO:0000256" key="6">
    <source>
        <dbReference type="ARBA" id="ARBA00022723"/>
    </source>
</evidence>
<feature type="binding site" evidence="10">
    <location>
        <position position="12"/>
    </location>
    <ligand>
        <name>Ca(2+)</name>
        <dbReference type="ChEBI" id="CHEBI:29108"/>
        <label>1</label>
    </ligand>
</feature>
<evidence type="ECO:0000313" key="14">
    <source>
        <dbReference type="EMBL" id="KAF7842605.1"/>
    </source>
</evidence>
<keyword evidence="4 14" id="KW-0575">Peroxidase</keyword>
<dbReference type="SUPFAM" id="SSF48113">
    <property type="entry name" value="Heme-dependent peroxidases"/>
    <property type="match status" value="1"/>
</dbReference>
<dbReference type="OrthoDB" id="2113341at2759"/>
<feature type="binding site" evidence="10">
    <location>
        <position position="8"/>
    </location>
    <ligand>
        <name>Ca(2+)</name>
        <dbReference type="ChEBI" id="CHEBI:29108"/>
        <label>1</label>
    </ligand>
</feature>
<dbReference type="EMBL" id="JAAIUW010000002">
    <property type="protein sequence ID" value="KAF7842605.1"/>
    <property type="molecule type" value="Genomic_DNA"/>
</dbReference>
<evidence type="ECO:0000256" key="1">
    <source>
        <dbReference type="ARBA" id="ARBA00000189"/>
    </source>
</evidence>
<dbReference type="Gene3D" id="1.10.520.10">
    <property type="match status" value="2"/>
</dbReference>
<evidence type="ECO:0000256" key="2">
    <source>
        <dbReference type="ARBA" id="ARBA00001970"/>
    </source>
</evidence>
<dbReference type="GO" id="GO:0046872">
    <property type="term" value="F:metal ion binding"/>
    <property type="evidence" value="ECO:0007669"/>
    <property type="project" value="UniProtKB-KW"/>
</dbReference>
<organism evidence="14 15">
    <name type="scientific">Senna tora</name>
    <dbReference type="NCBI Taxonomy" id="362788"/>
    <lineage>
        <taxon>Eukaryota</taxon>
        <taxon>Viridiplantae</taxon>
        <taxon>Streptophyta</taxon>
        <taxon>Embryophyta</taxon>
        <taxon>Tracheophyta</taxon>
        <taxon>Spermatophyta</taxon>
        <taxon>Magnoliopsida</taxon>
        <taxon>eudicotyledons</taxon>
        <taxon>Gunneridae</taxon>
        <taxon>Pentapetalae</taxon>
        <taxon>rosids</taxon>
        <taxon>fabids</taxon>
        <taxon>Fabales</taxon>
        <taxon>Fabaceae</taxon>
        <taxon>Caesalpinioideae</taxon>
        <taxon>Cassia clade</taxon>
        <taxon>Senna</taxon>
    </lineage>
</organism>
<evidence type="ECO:0000256" key="5">
    <source>
        <dbReference type="ARBA" id="ARBA00022617"/>
    </source>
</evidence>
<dbReference type="EC" id="1.11.1.7" evidence="3"/>
<dbReference type="GO" id="GO:0140825">
    <property type="term" value="F:lactoperoxidase activity"/>
    <property type="evidence" value="ECO:0007669"/>
    <property type="project" value="UniProtKB-EC"/>
</dbReference>
<gene>
    <name evidence="14" type="ORF">G2W53_004903</name>
</gene>
<keyword evidence="8" id="KW-0408">Iron</keyword>
<comment type="similarity">
    <text evidence="12">Belongs to the peroxidase family.</text>
</comment>
<reference evidence="14" key="1">
    <citation type="submission" date="2020-09" db="EMBL/GenBank/DDBJ databases">
        <title>Genome-Enabled Discovery of Anthraquinone Biosynthesis in Senna tora.</title>
        <authorList>
            <person name="Kang S.-H."/>
            <person name="Pandey R.P."/>
            <person name="Lee C.-M."/>
            <person name="Sim J.-S."/>
            <person name="Jeong J.-T."/>
            <person name="Choi B.-S."/>
            <person name="Jung M."/>
            <person name="Ginzburg D."/>
            <person name="Zhao K."/>
            <person name="Won S.Y."/>
            <person name="Oh T.-J."/>
            <person name="Yu Y."/>
            <person name="Kim N.-H."/>
            <person name="Lee O.R."/>
            <person name="Lee T.-H."/>
            <person name="Bashyal P."/>
            <person name="Kim T.-S."/>
            <person name="Lee W.-H."/>
            <person name="Kawkins C."/>
            <person name="Kim C.-K."/>
            <person name="Kim J.S."/>
            <person name="Ahn B.O."/>
            <person name="Rhee S.Y."/>
            <person name="Sohng J.K."/>
        </authorList>
    </citation>
    <scope>NUCLEOTIDE SEQUENCE</scope>
    <source>
        <tissue evidence="14">Leaf</tissue>
    </source>
</reference>
<dbReference type="InterPro" id="IPR000823">
    <property type="entry name" value="Peroxidase_pln"/>
</dbReference>
<dbReference type="Proteomes" id="UP000634136">
    <property type="component" value="Unassembled WGS sequence"/>
</dbReference>
<evidence type="ECO:0000256" key="12">
    <source>
        <dbReference type="RuleBase" id="RU004241"/>
    </source>
</evidence>
<comment type="cofactor">
    <cofactor evidence="2">
        <name>heme b</name>
        <dbReference type="ChEBI" id="CHEBI:60344"/>
    </cofactor>
</comment>
<keyword evidence="10" id="KW-0106">Calcium</keyword>
<evidence type="ECO:0000256" key="7">
    <source>
        <dbReference type="ARBA" id="ARBA00023002"/>
    </source>
</evidence>
<evidence type="ECO:0000259" key="13">
    <source>
        <dbReference type="PROSITE" id="PS50873"/>
    </source>
</evidence>
<feature type="domain" description="Plant heme peroxidase family profile" evidence="13">
    <location>
        <begin position="1"/>
        <end position="75"/>
    </location>
</feature>